<accession>A0AAW0MUT8</accession>
<dbReference type="InterPro" id="IPR041658">
    <property type="entry name" value="AAA_lid_11"/>
</dbReference>
<dbReference type="GO" id="GO:0051959">
    <property type="term" value="F:dynein light intermediate chain binding"/>
    <property type="evidence" value="ECO:0007669"/>
    <property type="project" value="InterPro"/>
</dbReference>
<dbReference type="EMBL" id="JBBPFD010000105">
    <property type="protein sequence ID" value="KAK7880396.1"/>
    <property type="molecule type" value="Genomic_DNA"/>
</dbReference>
<dbReference type="InterPro" id="IPR026983">
    <property type="entry name" value="DHC"/>
</dbReference>
<reference evidence="3" key="1">
    <citation type="submission" date="2024-04" db="EMBL/GenBank/DDBJ databases">
        <title>Salinicola lusitanus LLJ914,a marine bacterium isolated from the Okinawa Trough.</title>
        <authorList>
            <person name="Li J."/>
        </authorList>
    </citation>
    <scope>NUCLEOTIDE SEQUENCE [LARGE SCALE GENOMIC DNA]</scope>
</reference>
<dbReference type="AlphaFoldDB" id="A0AAW0MUT8"/>
<dbReference type="Pfam" id="PF18198">
    <property type="entry name" value="AAA_lid_11"/>
    <property type="match status" value="1"/>
</dbReference>
<protein>
    <recommendedName>
        <fullName evidence="1">Dynein heavy chain AAA lid domain-containing protein</fullName>
    </recommendedName>
</protein>
<keyword evidence="3" id="KW-1185">Reference proteome</keyword>
<dbReference type="GO" id="GO:0045505">
    <property type="term" value="F:dynein intermediate chain binding"/>
    <property type="evidence" value="ECO:0007669"/>
    <property type="project" value="InterPro"/>
</dbReference>
<feature type="domain" description="Dynein heavy chain AAA lid" evidence="1">
    <location>
        <begin position="1"/>
        <end position="77"/>
    </location>
</feature>
<dbReference type="PANTHER" id="PTHR46961">
    <property type="entry name" value="DYNEIN HEAVY CHAIN 1, AXONEMAL-LIKE PROTEIN"/>
    <property type="match status" value="1"/>
</dbReference>
<dbReference type="GO" id="GO:0030286">
    <property type="term" value="C:dynein complex"/>
    <property type="evidence" value="ECO:0007669"/>
    <property type="project" value="InterPro"/>
</dbReference>
<organism evidence="2 3">
    <name type="scientific">Mugilogobius chulae</name>
    <name type="common">yellowstripe goby</name>
    <dbReference type="NCBI Taxonomy" id="88201"/>
    <lineage>
        <taxon>Eukaryota</taxon>
        <taxon>Metazoa</taxon>
        <taxon>Chordata</taxon>
        <taxon>Craniata</taxon>
        <taxon>Vertebrata</taxon>
        <taxon>Euteleostomi</taxon>
        <taxon>Actinopterygii</taxon>
        <taxon>Neopterygii</taxon>
        <taxon>Teleostei</taxon>
        <taxon>Neoteleostei</taxon>
        <taxon>Acanthomorphata</taxon>
        <taxon>Gobiaria</taxon>
        <taxon>Gobiiformes</taxon>
        <taxon>Gobioidei</taxon>
        <taxon>Gobiidae</taxon>
        <taxon>Gobionellinae</taxon>
        <taxon>Mugilogobius</taxon>
    </lineage>
</organism>
<dbReference type="Proteomes" id="UP001460270">
    <property type="component" value="Unassembled WGS sequence"/>
</dbReference>
<proteinExistence type="predicted"/>
<name>A0AAW0MUT8_9GOBI</name>
<sequence length="180" mass="20098">MLGEVQYGGRVTDDLDKHLLNTFAQVWFSENLFGANFCFYKGYVLPEKSTSVPEILQHVEGLPGVDSPEVFGLHPNADITYQTNLANQTLSTIINIQPKDSGGGAGETRESSVQRLAGEMLEKLPPDYVPHEVRSLLRGRNYARCTWASAEFVDILSGLFHKTMSLEQQWALLFILEGHI</sequence>
<dbReference type="GO" id="GO:0007018">
    <property type="term" value="P:microtubule-based movement"/>
    <property type="evidence" value="ECO:0007669"/>
    <property type="project" value="InterPro"/>
</dbReference>
<dbReference type="PANTHER" id="PTHR46961:SF19">
    <property type="entry name" value="DYNEIN HEAVY CHAIN 5, AXONEMAL"/>
    <property type="match status" value="1"/>
</dbReference>
<dbReference type="InterPro" id="IPR042219">
    <property type="entry name" value="AAA_lid_11_sf"/>
</dbReference>
<evidence type="ECO:0000313" key="2">
    <source>
        <dbReference type="EMBL" id="KAK7880396.1"/>
    </source>
</evidence>
<comment type="caution">
    <text evidence="2">The sequence shown here is derived from an EMBL/GenBank/DDBJ whole genome shotgun (WGS) entry which is preliminary data.</text>
</comment>
<dbReference type="Gene3D" id="1.10.8.720">
    <property type="entry name" value="Region D6 of dynein motor"/>
    <property type="match status" value="1"/>
</dbReference>
<evidence type="ECO:0000313" key="3">
    <source>
        <dbReference type="Proteomes" id="UP001460270"/>
    </source>
</evidence>
<gene>
    <name evidence="2" type="ORF">WMY93_032965</name>
</gene>
<evidence type="ECO:0000259" key="1">
    <source>
        <dbReference type="Pfam" id="PF18198"/>
    </source>
</evidence>